<dbReference type="Proteomes" id="UP001157134">
    <property type="component" value="Unassembled WGS sequence"/>
</dbReference>
<organism evidence="1 2">
    <name type="scientific">Thalassotalea loyana</name>
    <dbReference type="NCBI Taxonomy" id="280483"/>
    <lineage>
        <taxon>Bacteria</taxon>
        <taxon>Pseudomonadati</taxon>
        <taxon>Pseudomonadota</taxon>
        <taxon>Gammaproteobacteria</taxon>
        <taxon>Alteromonadales</taxon>
        <taxon>Colwelliaceae</taxon>
        <taxon>Thalassotalea</taxon>
    </lineage>
</organism>
<proteinExistence type="predicted"/>
<dbReference type="EMBL" id="BSSV01000009">
    <property type="protein sequence ID" value="GLX87095.1"/>
    <property type="molecule type" value="Genomic_DNA"/>
</dbReference>
<comment type="caution">
    <text evidence="1">The sequence shown here is derived from an EMBL/GenBank/DDBJ whole genome shotgun (WGS) entry which is preliminary data.</text>
</comment>
<gene>
    <name evidence="1" type="ORF">tloyanaT_33480</name>
</gene>
<sequence>MNRIIALCFTTVFLASCSSTTEQCEDPAEVKKQIQQCQLLNKQMKEAKGQPIRLQELERRYEQDCVKSRYYKDDHQVNSCKAEKG</sequence>
<keyword evidence="2" id="KW-1185">Reference proteome</keyword>
<dbReference type="PROSITE" id="PS51257">
    <property type="entry name" value="PROKAR_LIPOPROTEIN"/>
    <property type="match status" value="1"/>
</dbReference>
<name>A0ABQ6HHS4_9GAMM</name>
<dbReference type="RefSeq" id="WP_284300820.1">
    <property type="nucleotide sequence ID" value="NZ_BSSV01000009.1"/>
</dbReference>
<evidence type="ECO:0000313" key="2">
    <source>
        <dbReference type="Proteomes" id="UP001157134"/>
    </source>
</evidence>
<protein>
    <recommendedName>
        <fullName evidence="3">Lipoprotein</fullName>
    </recommendedName>
</protein>
<accession>A0ABQ6HHS4</accession>
<evidence type="ECO:0008006" key="3">
    <source>
        <dbReference type="Google" id="ProtNLM"/>
    </source>
</evidence>
<evidence type="ECO:0000313" key="1">
    <source>
        <dbReference type="EMBL" id="GLX87095.1"/>
    </source>
</evidence>
<reference evidence="1 2" key="1">
    <citation type="submission" date="2023-03" db="EMBL/GenBank/DDBJ databases">
        <title>Thalassotalea loyana LMG 22536T draft genome sequence.</title>
        <authorList>
            <person name="Sawabe T."/>
        </authorList>
    </citation>
    <scope>NUCLEOTIDE SEQUENCE [LARGE SCALE GENOMIC DNA]</scope>
    <source>
        <strain evidence="1 2">LMG 22536</strain>
    </source>
</reference>